<evidence type="ECO:0000313" key="2">
    <source>
        <dbReference type="Proteomes" id="UP000003959"/>
    </source>
</evidence>
<dbReference type="AlphaFoldDB" id="F4XVN0"/>
<accession>F4XVN0</accession>
<protein>
    <submittedName>
        <fullName evidence="1">Uncharacterized protein</fullName>
    </submittedName>
</protein>
<name>F4XVN0_9CYAN</name>
<sequence length="69" mass="7605">MNNYAQAYQDFVSVVSVFSSRCGVALALEQFRNKKSSEIDVVPLLLANLGIEGVILSFEALHCQKKLSN</sequence>
<dbReference type="RefSeq" id="WP_008187105.1">
    <property type="nucleotide sequence ID" value="NZ_GL890940.1"/>
</dbReference>
<evidence type="ECO:0000313" key="1">
    <source>
        <dbReference type="EMBL" id="EGJ31293.1"/>
    </source>
</evidence>
<organism evidence="1 2">
    <name type="scientific">Moorena producens 3L</name>
    <dbReference type="NCBI Taxonomy" id="489825"/>
    <lineage>
        <taxon>Bacteria</taxon>
        <taxon>Bacillati</taxon>
        <taxon>Cyanobacteriota</taxon>
        <taxon>Cyanophyceae</taxon>
        <taxon>Coleofasciculales</taxon>
        <taxon>Coleofasciculaceae</taxon>
        <taxon>Moorena</taxon>
    </lineage>
</organism>
<dbReference type="EMBL" id="GL890940">
    <property type="protein sequence ID" value="EGJ31293.1"/>
    <property type="molecule type" value="Genomic_DNA"/>
</dbReference>
<proteinExistence type="predicted"/>
<keyword evidence="2" id="KW-1185">Reference proteome</keyword>
<dbReference type="Proteomes" id="UP000003959">
    <property type="component" value="Unassembled WGS sequence"/>
</dbReference>
<reference evidence="2" key="1">
    <citation type="journal article" date="2011" name="Proc. Natl. Acad. Sci. U.S.A.">
        <title>Genomic insights into the physiology and ecology of the marine filamentous cyanobacterium Lyngbya majuscula.</title>
        <authorList>
            <person name="Jones A.C."/>
            <person name="Monroe E.A."/>
            <person name="Podell S."/>
            <person name="Hess W.R."/>
            <person name="Klages S."/>
            <person name="Esquenazi E."/>
            <person name="Niessen S."/>
            <person name="Hoover H."/>
            <person name="Rothmann M."/>
            <person name="Lasken R.S."/>
            <person name="Yates J.R.III."/>
            <person name="Reinhardt R."/>
            <person name="Kube M."/>
            <person name="Burkart M.D."/>
            <person name="Allen E.E."/>
            <person name="Dorrestein P.C."/>
            <person name="Gerwick W.H."/>
            <person name="Gerwick L."/>
        </authorList>
    </citation>
    <scope>NUCLEOTIDE SEQUENCE [LARGE SCALE GENOMIC DNA]</scope>
    <source>
        <strain evidence="2">3L</strain>
    </source>
</reference>
<dbReference type="HOGENOM" id="CLU_2771353_0_0_3"/>
<gene>
    <name evidence="1" type="ORF">LYNGBM3L_40570</name>
</gene>
<dbReference type="eggNOG" id="COG5433">
    <property type="taxonomic scope" value="Bacteria"/>
</dbReference>